<dbReference type="SUPFAM" id="SSF101898">
    <property type="entry name" value="NHL repeat"/>
    <property type="match status" value="1"/>
</dbReference>
<reference evidence="3 5" key="2">
    <citation type="submission" date="2018-10" db="EMBL/GenBank/DDBJ databases">
        <title>Bradyrhizobium sp. nov., effective nodules isolated from peanut in China.</title>
        <authorList>
            <person name="Li Y."/>
        </authorList>
    </citation>
    <scope>NUCLEOTIDE SEQUENCE [LARGE SCALE GENOMIC DNA]</scope>
    <source>
        <strain evidence="3 5">CCBAU 53426</strain>
    </source>
</reference>
<dbReference type="Proteomes" id="UP000290401">
    <property type="component" value="Unassembled WGS sequence"/>
</dbReference>
<evidence type="ECO:0000256" key="1">
    <source>
        <dbReference type="ARBA" id="ARBA00022737"/>
    </source>
</evidence>
<dbReference type="PANTHER" id="PTHR24104">
    <property type="entry name" value="E3 UBIQUITIN-PROTEIN LIGASE NHLRC1-RELATED"/>
    <property type="match status" value="1"/>
</dbReference>
<dbReference type="Gene3D" id="2.120.10.30">
    <property type="entry name" value="TolB, C-terminal domain"/>
    <property type="match status" value="1"/>
</dbReference>
<dbReference type="GO" id="GO:0061630">
    <property type="term" value="F:ubiquitin protein ligase activity"/>
    <property type="evidence" value="ECO:0007669"/>
    <property type="project" value="TreeGrafter"/>
</dbReference>
<keyword evidence="2" id="KW-0614">Plasmid</keyword>
<gene>
    <name evidence="3" type="ORF">EAS56_04345</name>
    <name evidence="2" type="ORF">XH91_37590</name>
</gene>
<evidence type="ECO:0000313" key="4">
    <source>
        <dbReference type="Proteomes" id="UP000288972"/>
    </source>
</evidence>
<dbReference type="Proteomes" id="UP000288972">
    <property type="component" value="Plasmid unnamed1"/>
</dbReference>
<organism evidence="2 4">
    <name type="scientific">Bradyrhizobium guangzhouense</name>
    <dbReference type="NCBI Taxonomy" id="1325095"/>
    <lineage>
        <taxon>Bacteria</taxon>
        <taxon>Pseudomonadati</taxon>
        <taxon>Pseudomonadota</taxon>
        <taxon>Alphaproteobacteria</taxon>
        <taxon>Hyphomicrobiales</taxon>
        <taxon>Nitrobacteraceae</taxon>
        <taxon>Bradyrhizobium</taxon>
    </lineage>
</organism>
<dbReference type="KEGG" id="bgz:XH91_37590"/>
<evidence type="ECO:0000313" key="5">
    <source>
        <dbReference type="Proteomes" id="UP000290401"/>
    </source>
</evidence>
<evidence type="ECO:0000313" key="3">
    <source>
        <dbReference type="EMBL" id="RXH17132.1"/>
    </source>
</evidence>
<evidence type="ECO:0000313" key="2">
    <source>
        <dbReference type="EMBL" id="QAU50991.1"/>
    </source>
</evidence>
<dbReference type="Pfam" id="PF01436">
    <property type="entry name" value="NHL"/>
    <property type="match status" value="1"/>
</dbReference>
<dbReference type="PANTHER" id="PTHR24104:SF25">
    <property type="entry name" value="PROTEIN LIN-41"/>
    <property type="match status" value="1"/>
</dbReference>
<dbReference type="GO" id="GO:0000209">
    <property type="term" value="P:protein polyubiquitination"/>
    <property type="evidence" value="ECO:0007669"/>
    <property type="project" value="TreeGrafter"/>
</dbReference>
<dbReference type="InterPro" id="IPR001258">
    <property type="entry name" value="NHL_repeat"/>
</dbReference>
<protein>
    <recommendedName>
        <fullName evidence="6">NHL repeat containing protein</fullName>
    </recommendedName>
</protein>
<dbReference type="EMBL" id="RDQZ01000002">
    <property type="protein sequence ID" value="RXH17132.1"/>
    <property type="molecule type" value="Genomic_DNA"/>
</dbReference>
<evidence type="ECO:0008006" key="6">
    <source>
        <dbReference type="Google" id="ProtNLM"/>
    </source>
</evidence>
<dbReference type="InterPro" id="IPR011042">
    <property type="entry name" value="6-blade_b-propeller_TolB-like"/>
</dbReference>
<proteinExistence type="predicted"/>
<dbReference type="GO" id="GO:0008270">
    <property type="term" value="F:zinc ion binding"/>
    <property type="evidence" value="ECO:0007669"/>
    <property type="project" value="UniProtKB-KW"/>
</dbReference>
<dbReference type="AlphaFoldDB" id="A0AAE5X9D1"/>
<keyword evidence="5" id="KW-1185">Reference proteome</keyword>
<dbReference type="EMBL" id="CP030054">
    <property type="protein sequence ID" value="QAU50991.1"/>
    <property type="molecule type" value="Genomic_DNA"/>
</dbReference>
<dbReference type="InterPro" id="IPR050952">
    <property type="entry name" value="TRIM-NHL_E3_ligases"/>
</dbReference>
<keyword evidence="1" id="KW-0677">Repeat</keyword>
<geneLocation type="plasmid" evidence="2 4">
    <name>unnamed1</name>
</geneLocation>
<sequence length="399" mass="43003">MITSAATIRLDRPRARMRDNHVPRRFLSPAGARVILGGEVTPDGLVQSIVPSAQTLFGPRGVCLDKNGPMFVCDSGHHRLLIWSRCPSSDQAPADILIGQSDFSREGRNAKRDIGPDTLNFPTGVAAADGILAVADAWNHRILIWNRYPSASNQPADVVLGQADFVSGLANRGRAVSRSDTLNWCYGVAIFQGRLIVCDTGNRRVLIWNGIPTANGTPADLVLGQRDFVTRDDNAGGDVCATSMRWPHGIACHDGALAISDAGNNRVMVWRHFPTVSGTPCDFVLGQDDFAGVDHNRSSYDPSSSAMSMPYGLVIWDGQLVVCDTANSRLLGFHLQDLAMDAPATGLAAQNGFADKGDNRWRAASRDSLCWPYAASAVGRTLAIADTGNNRILIWDKTP</sequence>
<name>A0AAE5X9D1_9BRAD</name>
<dbReference type="GO" id="GO:0043161">
    <property type="term" value="P:proteasome-mediated ubiquitin-dependent protein catabolic process"/>
    <property type="evidence" value="ECO:0007669"/>
    <property type="project" value="TreeGrafter"/>
</dbReference>
<accession>A0AAE5X9D1</accession>
<reference evidence="2 4" key="1">
    <citation type="submission" date="2018-06" db="EMBL/GenBank/DDBJ databases">
        <title>Comparative genomics of rhizobia nodulating Arachis hypogaea in China.</title>
        <authorList>
            <person name="Li Y."/>
        </authorList>
    </citation>
    <scope>NUCLEOTIDE SEQUENCE [LARGE SCALE GENOMIC DNA]</scope>
    <source>
        <strain evidence="2 4">CCBAU 51670</strain>
        <plasmid evidence="2 4">unnamed1</plasmid>
    </source>
</reference>
<dbReference type="CDD" id="cd05819">
    <property type="entry name" value="NHL"/>
    <property type="match status" value="1"/>
</dbReference>